<protein>
    <submittedName>
        <fullName evidence="2">Glycosyltransferase family 2 protein</fullName>
        <ecNumber evidence="2">2.4.-.-</ecNumber>
    </submittedName>
</protein>
<gene>
    <name evidence="2" type="ORF">QYB97_04050</name>
</gene>
<dbReference type="InterPro" id="IPR029044">
    <property type="entry name" value="Nucleotide-diphossugar_trans"/>
</dbReference>
<evidence type="ECO:0000313" key="3">
    <source>
        <dbReference type="Proteomes" id="UP001172721"/>
    </source>
</evidence>
<name>A0ABT8HSA3_9BACL</name>
<sequence length="231" mass="27110">MKANVSAMYIVKDEEQFLPYSIRSIYEAVDEIIVVDNGSTDKTVQIANSFDKVKLLQDDTKDNFAYLRNLALEEAEGEWLIKIDADEVFYPNLAKEIKRLTSDKSVDAYTCWFYHLTGDYWHMQNSCDFDPMYHRQFLYRNHDGLRWEQPVHEYLKGVGPNVLETALHYVHYGYTKSLSKIKDKFIYYGRLEGLPDTVSHIPEEKILEGRKLTPFMYDHPPVIQGYINTNK</sequence>
<organism evidence="2 3">
    <name type="scientific">Fictibacillus fluitans</name>
    <dbReference type="NCBI Taxonomy" id="3058422"/>
    <lineage>
        <taxon>Bacteria</taxon>
        <taxon>Bacillati</taxon>
        <taxon>Bacillota</taxon>
        <taxon>Bacilli</taxon>
        <taxon>Bacillales</taxon>
        <taxon>Fictibacillaceae</taxon>
        <taxon>Fictibacillus</taxon>
    </lineage>
</organism>
<accession>A0ABT8HSA3</accession>
<dbReference type="Proteomes" id="UP001172721">
    <property type="component" value="Unassembled WGS sequence"/>
</dbReference>
<dbReference type="Pfam" id="PF00535">
    <property type="entry name" value="Glycos_transf_2"/>
    <property type="match status" value="1"/>
</dbReference>
<dbReference type="SUPFAM" id="SSF53448">
    <property type="entry name" value="Nucleotide-diphospho-sugar transferases"/>
    <property type="match status" value="1"/>
</dbReference>
<feature type="domain" description="Glycosyltransferase 2-like" evidence="1">
    <location>
        <begin position="10"/>
        <end position="125"/>
    </location>
</feature>
<comment type="caution">
    <text evidence="2">The sequence shown here is derived from an EMBL/GenBank/DDBJ whole genome shotgun (WGS) entry which is preliminary data.</text>
</comment>
<dbReference type="GO" id="GO:0016757">
    <property type="term" value="F:glycosyltransferase activity"/>
    <property type="evidence" value="ECO:0007669"/>
    <property type="project" value="UniProtKB-KW"/>
</dbReference>
<keyword evidence="2" id="KW-0328">Glycosyltransferase</keyword>
<proteinExistence type="predicted"/>
<keyword evidence="2" id="KW-0808">Transferase</keyword>
<dbReference type="PANTHER" id="PTHR43630">
    <property type="entry name" value="POLY-BETA-1,6-N-ACETYL-D-GLUCOSAMINE SYNTHASE"/>
    <property type="match status" value="1"/>
</dbReference>
<keyword evidence="3" id="KW-1185">Reference proteome</keyword>
<dbReference type="RefSeq" id="WP_301164647.1">
    <property type="nucleotide sequence ID" value="NZ_JAUHTR010000001.1"/>
</dbReference>
<dbReference type="EMBL" id="JAUHTR010000001">
    <property type="protein sequence ID" value="MDN4523629.1"/>
    <property type="molecule type" value="Genomic_DNA"/>
</dbReference>
<dbReference type="Gene3D" id="3.90.550.10">
    <property type="entry name" value="Spore Coat Polysaccharide Biosynthesis Protein SpsA, Chain A"/>
    <property type="match status" value="1"/>
</dbReference>
<evidence type="ECO:0000259" key="1">
    <source>
        <dbReference type="Pfam" id="PF00535"/>
    </source>
</evidence>
<evidence type="ECO:0000313" key="2">
    <source>
        <dbReference type="EMBL" id="MDN4523629.1"/>
    </source>
</evidence>
<dbReference type="CDD" id="cd02511">
    <property type="entry name" value="Beta4Glucosyltransferase"/>
    <property type="match status" value="1"/>
</dbReference>
<reference evidence="2" key="1">
    <citation type="submission" date="2023-07" db="EMBL/GenBank/DDBJ databases">
        <title>Fictibacillus sp. isolated from freshwater pond.</title>
        <authorList>
            <person name="Kirdat K."/>
            <person name="Bhat A."/>
            <person name="Mourya A."/>
            <person name="Yadav A."/>
        </authorList>
    </citation>
    <scope>NUCLEOTIDE SEQUENCE</scope>
    <source>
        <strain evidence="2">NE201</strain>
    </source>
</reference>
<dbReference type="PANTHER" id="PTHR43630:SF2">
    <property type="entry name" value="GLYCOSYLTRANSFERASE"/>
    <property type="match status" value="1"/>
</dbReference>
<dbReference type="EC" id="2.4.-.-" evidence="2"/>
<dbReference type="InterPro" id="IPR001173">
    <property type="entry name" value="Glyco_trans_2-like"/>
</dbReference>